<keyword evidence="3" id="KW-0732">Signal</keyword>
<reference evidence="5 6" key="2">
    <citation type="journal article" date="2011" name="ISME J.">
        <title>RNA-seq reveals cooperative metabolic interactions between two termite-gut spirochete species in co-culture.</title>
        <authorList>
            <person name="Rosenthal A.Z."/>
            <person name="Matson E.G."/>
            <person name="Eldar A."/>
            <person name="Leadbetter J.R."/>
        </authorList>
    </citation>
    <scope>NUCLEOTIDE SEQUENCE [LARGE SCALE GENOMIC DNA]</scope>
    <source>
        <strain evidence="6">ATCC BAA-888 / DSM 13862 / ZAS-9</strain>
    </source>
</reference>
<evidence type="ECO:0000313" key="5">
    <source>
        <dbReference type="EMBL" id="AEF81223.1"/>
    </source>
</evidence>
<comment type="subcellular location">
    <subcellularLocation>
        <location evidence="1">Cell envelope</location>
    </subcellularLocation>
</comment>
<proteinExistence type="inferred from homology"/>
<dbReference type="InterPro" id="IPR028082">
    <property type="entry name" value="Peripla_BP_I"/>
</dbReference>
<dbReference type="Pfam" id="PF13407">
    <property type="entry name" value="Peripla_BP_4"/>
    <property type="match status" value="1"/>
</dbReference>
<dbReference type="OrthoDB" id="9814427at2"/>
<dbReference type="PANTHER" id="PTHR30036:SF8">
    <property type="entry name" value="ABC-TYPE SUGAR TRANSPORT SYSTEM PERIPLASMIC COMPONENT-LIKE PROTEIN"/>
    <property type="match status" value="1"/>
</dbReference>
<dbReference type="GO" id="GO:0030288">
    <property type="term" value="C:outer membrane-bounded periplasmic space"/>
    <property type="evidence" value="ECO:0007669"/>
    <property type="project" value="TreeGrafter"/>
</dbReference>
<dbReference type="KEGG" id="taz:TREAZ_0028"/>
<dbReference type="Proteomes" id="UP000009222">
    <property type="component" value="Chromosome"/>
</dbReference>
<dbReference type="InterPro" id="IPR050555">
    <property type="entry name" value="Bact_Solute-Bind_Prot2"/>
</dbReference>
<evidence type="ECO:0000313" key="6">
    <source>
        <dbReference type="Proteomes" id="UP000009222"/>
    </source>
</evidence>
<reference evidence="6" key="1">
    <citation type="submission" date="2009-12" db="EMBL/GenBank/DDBJ databases">
        <title>Complete sequence of Treponema azotonutricium strain ZAS-9.</title>
        <authorList>
            <person name="Tetu S.G."/>
            <person name="Matson E."/>
            <person name="Ren Q."/>
            <person name="Seshadri R."/>
            <person name="Elbourne L."/>
            <person name="Hassan K.A."/>
            <person name="Durkin A."/>
            <person name="Radune D."/>
            <person name="Mohamoud Y."/>
            <person name="Shay R."/>
            <person name="Jin S."/>
            <person name="Zhang X."/>
            <person name="Lucey K."/>
            <person name="Ballor N.R."/>
            <person name="Ottesen E."/>
            <person name="Rosenthal R."/>
            <person name="Allen A."/>
            <person name="Leadbetter J.R."/>
            <person name="Paulsen I.T."/>
        </authorList>
    </citation>
    <scope>NUCLEOTIDE SEQUENCE [LARGE SCALE GENOMIC DNA]</scope>
    <source>
        <strain evidence="6">ATCC BAA-888 / DSM 13862 / ZAS-9</strain>
    </source>
</reference>
<dbReference type="EMBL" id="CP001841">
    <property type="protein sequence ID" value="AEF81223.1"/>
    <property type="molecule type" value="Genomic_DNA"/>
</dbReference>
<evidence type="ECO:0000259" key="4">
    <source>
        <dbReference type="Pfam" id="PF13407"/>
    </source>
</evidence>
<dbReference type="RefSeq" id="WP_015711891.1">
    <property type="nucleotide sequence ID" value="NC_015577.1"/>
</dbReference>
<gene>
    <name evidence="5" type="ordered locus">TREAZ_0028</name>
</gene>
<dbReference type="InterPro" id="IPR025997">
    <property type="entry name" value="SBP_2_dom"/>
</dbReference>
<feature type="domain" description="Periplasmic binding protein" evidence="4">
    <location>
        <begin position="32"/>
        <end position="315"/>
    </location>
</feature>
<dbReference type="PANTHER" id="PTHR30036">
    <property type="entry name" value="D-XYLOSE-BINDING PERIPLASMIC PROTEIN"/>
    <property type="match status" value="1"/>
</dbReference>
<dbReference type="eggNOG" id="COG1879">
    <property type="taxonomic scope" value="Bacteria"/>
</dbReference>
<dbReference type="GO" id="GO:0030246">
    <property type="term" value="F:carbohydrate binding"/>
    <property type="evidence" value="ECO:0007669"/>
    <property type="project" value="TreeGrafter"/>
</dbReference>
<dbReference type="HOGENOM" id="CLU_037628_3_0_12"/>
<dbReference type="Gene3D" id="3.40.50.2300">
    <property type="match status" value="2"/>
</dbReference>
<comment type="similarity">
    <text evidence="2">Belongs to the bacterial solute-binding protein 2 family.</text>
</comment>
<sequence length="357" mass="37446">MKKIFGSALILLAVCSSLAFASGSSASSGLKIAMLPKFKGENYFDAVKVGAQEAVDELNKGGAGIQFLYDGPTQDQATNQKQVDILEGWIAQKVSVIIVSPNDPTAIAPTLKRAQSQGIKVLTYDADAQADARDLFVNQVVSAGVAQGLVKSMADKLQAKGYGPSKTANLAIVSSAKTDANQQEWLAEVKKLLASSQYSWMVIRNEDTDVYYPGPDETNNLTQSGTVIGRMGPGADQIQGAIGLTSMSVPALGSQYEAASQKPDPTKVAITGLATPNAIKSYIKSSSNPLDAGVLWNCMDLGYLAIQSGYQMSKGTITGSSASVTAGRLGAKDIANKMVVLGPALVFDAANVDKFNY</sequence>
<evidence type="ECO:0000256" key="1">
    <source>
        <dbReference type="ARBA" id="ARBA00004196"/>
    </source>
</evidence>
<dbReference type="CDD" id="cd06302">
    <property type="entry name" value="PBP1_LsrB_Quorum_Sensing-like"/>
    <property type="match status" value="1"/>
</dbReference>
<organism evidence="5 6">
    <name type="scientific">Leadbettera azotonutricia (strain ATCC BAA-888 / DSM 13862 / ZAS-9)</name>
    <name type="common">Treponema azotonutricium</name>
    <dbReference type="NCBI Taxonomy" id="545695"/>
    <lineage>
        <taxon>Bacteria</taxon>
        <taxon>Pseudomonadati</taxon>
        <taxon>Spirochaetota</taxon>
        <taxon>Spirochaetia</taxon>
        <taxon>Spirochaetales</taxon>
        <taxon>Breznakiellaceae</taxon>
        <taxon>Leadbettera</taxon>
    </lineage>
</organism>
<dbReference type="SUPFAM" id="SSF53822">
    <property type="entry name" value="Periplasmic binding protein-like I"/>
    <property type="match status" value="1"/>
</dbReference>
<dbReference type="STRING" id="545695.TREAZ_0028"/>
<dbReference type="AlphaFoldDB" id="F5YG50"/>
<feature type="signal peptide" evidence="3">
    <location>
        <begin position="1"/>
        <end position="21"/>
    </location>
</feature>
<feature type="chain" id="PRO_5003329658" evidence="3">
    <location>
        <begin position="22"/>
        <end position="357"/>
    </location>
</feature>
<name>F5YG50_LEAAZ</name>
<protein>
    <submittedName>
        <fullName evidence="5">Inner-membrane translocator</fullName>
    </submittedName>
</protein>
<keyword evidence="6" id="KW-1185">Reference proteome</keyword>
<dbReference type="InParanoid" id="F5YG50"/>
<evidence type="ECO:0000256" key="3">
    <source>
        <dbReference type="SAM" id="SignalP"/>
    </source>
</evidence>
<accession>F5YG50</accession>
<evidence type="ECO:0000256" key="2">
    <source>
        <dbReference type="ARBA" id="ARBA00007639"/>
    </source>
</evidence>